<dbReference type="Proteomes" id="UP000241769">
    <property type="component" value="Unassembled WGS sequence"/>
</dbReference>
<dbReference type="GO" id="GO:0030863">
    <property type="term" value="C:cortical cytoskeleton"/>
    <property type="evidence" value="ECO:0007669"/>
    <property type="project" value="TreeGrafter"/>
</dbReference>
<gene>
    <name evidence="3" type="ORF">PROFUN_07453</name>
</gene>
<protein>
    <recommendedName>
        <fullName evidence="2">Calcium-regulated actin-bundling protein C-terminal domain-containing protein</fullName>
    </recommendedName>
</protein>
<dbReference type="InParanoid" id="A0A2P6NLJ6"/>
<dbReference type="GO" id="GO:0051015">
    <property type="term" value="F:actin filament binding"/>
    <property type="evidence" value="ECO:0007669"/>
    <property type="project" value="TreeGrafter"/>
</dbReference>
<dbReference type="PANTHER" id="PTHR37009:SF1">
    <property type="entry name" value="CALCIUM-REGULATED ACTIN-BUNDLING PROTEIN"/>
    <property type="match status" value="1"/>
</dbReference>
<keyword evidence="4" id="KW-1185">Reference proteome</keyword>
<evidence type="ECO:0000313" key="4">
    <source>
        <dbReference type="Proteomes" id="UP000241769"/>
    </source>
</evidence>
<feature type="coiled-coil region" evidence="1">
    <location>
        <begin position="127"/>
        <end position="182"/>
    </location>
</feature>
<evidence type="ECO:0000256" key="1">
    <source>
        <dbReference type="SAM" id="Coils"/>
    </source>
</evidence>
<dbReference type="PANTHER" id="PTHR37009">
    <property type="entry name" value="EF-HAND DOMAIN-CONTAINING PROTEIN"/>
    <property type="match status" value="1"/>
</dbReference>
<dbReference type="Pfam" id="PF18060">
    <property type="entry name" value="F_actin_bund_C"/>
    <property type="match status" value="1"/>
</dbReference>
<comment type="caution">
    <text evidence="3">The sequence shown here is derived from an EMBL/GenBank/DDBJ whole genome shotgun (WGS) entry which is preliminary data.</text>
</comment>
<reference evidence="3 4" key="1">
    <citation type="journal article" date="2018" name="Genome Biol. Evol.">
        <title>Multiple Roots of Fruiting Body Formation in Amoebozoa.</title>
        <authorList>
            <person name="Hillmann F."/>
            <person name="Forbes G."/>
            <person name="Novohradska S."/>
            <person name="Ferling I."/>
            <person name="Riege K."/>
            <person name="Groth M."/>
            <person name="Westermann M."/>
            <person name="Marz M."/>
            <person name="Spaller T."/>
            <person name="Winckler T."/>
            <person name="Schaap P."/>
            <person name="Glockner G."/>
        </authorList>
    </citation>
    <scope>NUCLEOTIDE SEQUENCE [LARGE SCALE GENOMIC DNA]</scope>
    <source>
        <strain evidence="3 4">Jena</strain>
    </source>
</reference>
<dbReference type="AlphaFoldDB" id="A0A2P6NLJ6"/>
<dbReference type="InterPro" id="IPR040810">
    <property type="entry name" value="F_actin_bund_C"/>
</dbReference>
<dbReference type="GO" id="GO:0030046">
    <property type="term" value="P:parallel actin filament bundle assembly"/>
    <property type="evidence" value="ECO:0007669"/>
    <property type="project" value="TreeGrafter"/>
</dbReference>
<dbReference type="InterPro" id="IPR053356">
    <property type="entry name" value="Calcium-reg_actin-bundling"/>
</dbReference>
<sequence>MSDDKSIFTELTHKSYPDQAKWYLNGFWSEGAQAEAENIWKFAHKFIELDQQNKKGGHKLDEFWSHKFLEDIKESHTVIALRNKLREANMQVNGNHMSLLEYLSFRYNKSLKAVAHAPQGEGDPREIEEAQAKLEAVQSALEAQRAQEEAVKQAEADQKAALADLNKQEEEYKTLVSSLETKSKDSAISLVQRNKAAAELSQVKSEDPLPLRKAKITSEATVRKLAKERKLAEEKTAQSEARFQEAVDFLEQVKRKGSVAFGSIWWMEKELHEAKKFLPKSKQ</sequence>
<feature type="domain" description="Calcium-regulated actin-bundling protein C-terminal" evidence="2">
    <location>
        <begin position="160"/>
        <end position="242"/>
    </location>
</feature>
<dbReference type="OrthoDB" id="29213at2759"/>
<evidence type="ECO:0000259" key="2">
    <source>
        <dbReference type="Pfam" id="PF18060"/>
    </source>
</evidence>
<keyword evidence="1" id="KW-0175">Coiled coil</keyword>
<dbReference type="GO" id="GO:0051764">
    <property type="term" value="P:actin crosslink formation"/>
    <property type="evidence" value="ECO:0007669"/>
    <property type="project" value="TreeGrafter"/>
</dbReference>
<dbReference type="EMBL" id="MDYQ01000056">
    <property type="protein sequence ID" value="PRP84799.1"/>
    <property type="molecule type" value="Genomic_DNA"/>
</dbReference>
<evidence type="ECO:0000313" key="3">
    <source>
        <dbReference type="EMBL" id="PRP84799.1"/>
    </source>
</evidence>
<accession>A0A2P6NLJ6</accession>
<name>A0A2P6NLJ6_9EUKA</name>
<organism evidence="3 4">
    <name type="scientific">Planoprotostelium fungivorum</name>
    <dbReference type="NCBI Taxonomy" id="1890364"/>
    <lineage>
        <taxon>Eukaryota</taxon>
        <taxon>Amoebozoa</taxon>
        <taxon>Evosea</taxon>
        <taxon>Variosea</taxon>
        <taxon>Cavosteliida</taxon>
        <taxon>Cavosteliaceae</taxon>
        <taxon>Planoprotostelium</taxon>
    </lineage>
</organism>
<proteinExistence type="predicted"/>